<organism evidence="3 4">
    <name type="scientific">Kitasatospora paranensis</name>
    <dbReference type="NCBI Taxonomy" id="258053"/>
    <lineage>
        <taxon>Bacteria</taxon>
        <taxon>Bacillati</taxon>
        <taxon>Actinomycetota</taxon>
        <taxon>Actinomycetes</taxon>
        <taxon>Kitasatosporales</taxon>
        <taxon>Streptomycetaceae</taxon>
        <taxon>Kitasatospora</taxon>
    </lineage>
</organism>
<dbReference type="EMBL" id="JBHTAJ010000007">
    <property type="protein sequence ID" value="MFC7178977.1"/>
    <property type="molecule type" value="Genomic_DNA"/>
</dbReference>
<dbReference type="PANTHER" id="PTHR31964">
    <property type="entry name" value="ADENINE NUCLEOTIDE ALPHA HYDROLASES-LIKE SUPERFAMILY PROTEIN"/>
    <property type="match status" value="1"/>
</dbReference>
<dbReference type="Gene3D" id="3.40.50.620">
    <property type="entry name" value="HUPs"/>
    <property type="match status" value="1"/>
</dbReference>
<dbReference type="InterPro" id="IPR014729">
    <property type="entry name" value="Rossmann-like_a/b/a_fold"/>
</dbReference>
<dbReference type="InterPro" id="IPR006016">
    <property type="entry name" value="UspA"/>
</dbReference>
<comment type="similarity">
    <text evidence="1">Belongs to the universal stress protein A family.</text>
</comment>
<proteinExistence type="inferred from homology"/>
<evidence type="ECO:0000256" key="1">
    <source>
        <dbReference type="ARBA" id="ARBA00008791"/>
    </source>
</evidence>
<evidence type="ECO:0000259" key="2">
    <source>
        <dbReference type="Pfam" id="PF00582"/>
    </source>
</evidence>
<comment type="caution">
    <text evidence="3">The sequence shown here is derived from an EMBL/GenBank/DDBJ whole genome shotgun (WGS) entry which is preliminary data.</text>
</comment>
<sequence>MAASLPAERRIVVGVDGSASSVCALRWAAGQAAATGAVVEAVICWGFPWVHGLTPASVDRELGSVARQMLADAVADAAGGRCHQVIRQIVESGDPSEILPRRARGADLLVVGNRGRSGVAATLLGSVSRHCTEHAPCTVVVVRAPTA</sequence>
<dbReference type="SUPFAM" id="SSF52402">
    <property type="entry name" value="Adenine nucleotide alpha hydrolases-like"/>
    <property type="match status" value="1"/>
</dbReference>
<dbReference type="Proteomes" id="UP001596435">
    <property type="component" value="Unassembled WGS sequence"/>
</dbReference>
<reference evidence="4" key="1">
    <citation type="journal article" date="2019" name="Int. J. Syst. Evol. Microbiol.">
        <title>The Global Catalogue of Microorganisms (GCM) 10K type strain sequencing project: providing services to taxonomists for standard genome sequencing and annotation.</title>
        <authorList>
            <consortium name="The Broad Institute Genomics Platform"/>
            <consortium name="The Broad Institute Genome Sequencing Center for Infectious Disease"/>
            <person name="Wu L."/>
            <person name="Ma J."/>
        </authorList>
    </citation>
    <scope>NUCLEOTIDE SEQUENCE [LARGE SCALE GENOMIC DNA]</scope>
    <source>
        <strain evidence="4">CGMCC 1.12859</strain>
    </source>
</reference>
<evidence type="ECO:0000313" key="3">
    <source>
        <dbReference type="EMBL" id="MFC7178977.1"/>
    </source>
</evidence>
<dbReference type="PANTHER" id="PTHR31964:SF113">
    <property type="entry name" value="USPA DOMAIN-CONTAINING PROTEIN"/>
    <property type="match status" value="1"/>
</dbReference>
<gene>
    <name evidence="3" type="ORF">ACFQMG_05290</name>
</gene>
<dbReference type="RefSeq" id="WP_345704880.1">
    <property type="nucleotide sequence ID" value="NZ_BAABKV010000001.1"/>
</dbReference>
<dbReference type="PRINTS" id="PR01438">
    <property type="entry name" value="UNVRSLSTRESS"/>
</dbReference>
<name>A0ABW2FS85_9ACTN</name>
<evidence type="ECO:0000313" key="4">
    <source>
        <dbReference type="Proteomes" id="UP001596435"/>
    </source>
</evidence>
<dbReference type="Pfam" id="PF00582">
    <property type="entry name" value="Usp"/>
    <property type="match status" value="1"/>
</dbReference>
<dbReference type="InterPro" id="IPR006015">
    <property type="entry name" value="Universal_stress_UspA"/>
</dbReference>
<protein>
    <submittedName>
        <fullName evidence="3">Universal stress protein</fullName>
    </submittedName>
</protein>
<accession>A0ABW2FS85</accession>
<feature type="domain" description="UspA" evidence="2">
    <location>
        <begin position="9"/>
        <end position="143"/>
    </location>
</feature>
<keyword evidence="4" id="KW-1185">Reference proteome</keyword>